<dbReference type="InterPro" id="IPR008528">
    <property type="entry name" value="unc-13_homologue"/>
</dbReference>
<evidence type="ECO:0000259" key="2">
    <source>
        <dbReference type="PROSITE" id="PS51258"/>
    </source>
</evidence>
<reference evidence="4 5" key="1">
    <citation type="submission" date="2024-11" db="EMBL/GenBank/DDBJ databases">
        <title>Chromosome-level genome assembly of Eucalyptus globulus Labill. provides insights into its genome evolution.</title>
        <authorList>
            <person name="Li X."/>
        </authorList>
    </citation>
    <scope>NUCLEOTIDE SEQUENCE [LARGE SCALE GENOMIC DNA]</scope>
    <source>
        <strain evidence="4">CL2024</strain>
        <tissue evidence="4">Fresh tender leaves</tissue>
    </source>
</reference>
<feature type="region of interest" description="Disordered" evidence="1">
    <location>
        <begin position="87"/>
        <end position="115"/>
    </location>
</feature>
<feature type="domain" description="MHD1" evidence="2">
    <location>
        <begin position="519"/>
        <end position="661"/>
    </location>
</feature>
<gene>
    <name evidence="4" type="ORF">ACJRO7_031756</name>
</gene>
<protein>
    <submittedName>
        <fullName evidence="4">Uncharacterized protein</fullName>
    </submittedName>
</protein>
<organism evidence="4 5">
    <name type="scientific">Eucalyptus globulus</name>
    <name type="common">Tasmanian blue gum</name>
    <dbReference type="NCBI Taxonomy" id="34317"/>
    <lineage>
        <taxon>Eukaryota</taxon>
        <taxon>Viridiplantae</taxon>
        <taxon>Streptophyta</taxon>
        <taxon>Embryophyta</taxon>
        <taxon>Tracheophyta</taxon>
        <taxon>Spermatophyta</taxon>
        <taxon>Magnoliopsida</taxon>
        <taxon>eudicotyledons</taxon>
        <taxon>Gunneridae</taxon>
        <taxon>Pentapetalae</taxon>
        <taxon>rosids</taxon>
        <taxon>malvids</taxon>
        <taxon>Myrtales</taxon>
        <taxon>Myrtaceae</taxon>
        <taxon>Myrtoideae</taxon>
        <taxon>Eucalypteae</taxon>
        <taxon>Eucalyptus</taxon>
    </lineage>
</organism>
<sequence length="984" mass="111037">MAADLEWPFGELHGLDADDIRETAYEIFFMSCRSSPSFGGRSALKFHPSMWYEPEPGSTSSQANGVGMAPSSRVKRALGLKMLNRTPSKKMALGTGSPPRPQSAAAARPKRPLTSAELMRQQMRVTEHSDNRLRKTLTRTHVGHIGKRAETIILPLELLRHLKPSEYNDSKDYHAWQTRQLKILEAGLLLHPSIPLEKSNAFAVRLGEIIQAGKTKIIVIGENSDTMRSLSNSVVSLSWRSTNGTPTDVCHWADGFPLNIHLYVALLKSIFDIRDETLVLDEVDELLELMKKTWSILGINPPIHNLCLTWVFFQQYISTMQLEPELLFASHILLAEVANDAKKQDQDPLFIKFLPLALTSIRGWLEKRLGNYHYYFEDGRMNLMEDLLPLAVRVANILGDDVMLSRVTEQAQGNAVTSPTVDHVDGYIRSSLKNAFSKMAETGCQERGMDTRQDESERLIRLAKETGDLALKERGTFSPILRKFHPVATAVAAVTLHSCYGLILKQHLTSALVLDSEIRKVLESAGKLEKVLAQMVVEDTIECEDGGKMIVREMIPYEVESTMSRLQKQWIDVRLQKGKDCLQRATESETWNPKSKAKPYVESAEDLIKFAKETMDDFFAIRMETTEDLVNDLVNSLGSLFQDYAAFVASCGSKQNYIPALPPLMRCHRDSKFAKFCRKVTPCKVGIEDPRGCRMSEADHPHPSMSGGTRRLYIRLNTLHYLLAHLQSLDEMSLSGVGSLGHKYFGNKKHHKDCASYFQNTCSAIREACQHVSEVAAHRLIFVDSNHVFYNSLYVGEVASARIRPTLRTLKQNLTLLFAILIDQAHPLAIKEVMKASFDAYLIVLVAGGDSRIFSRSDHRMIKEDFECLKRAFCVSGEGLMSEDAVEKEAERVETVIALMSQPTDKLIQDISAMIRKIEENGAEDRRNNQSVPPTTERWNTSDPNTILHVLCHRNDQVANRFLKRKFQIERYYRSYASDCGTVN</sequence>
<dbReference type="Pfam" id="PF25761">
    <property type="entry name" value="TPR_PATROL1"/>
    <property type="match status" value="1"/>
</dbReference>
<dbReference type="PANTHER" id="PTHR31280:SF1">
    <property type="entry name" value="OS03G0138600 PROTEIN"/>
    <property type="match status" value="1"/>
</dbReference>
<name>A0ABD3JJ07_EUCGL</name>
<evidence type="ECO:0000256" key="1">
    <source>
        <dbReference type="SAM" id="MobiDB-lite"/>
    </source>
</evidence>
<dbReference type="EMBL" id="JBJKBG010000008">
    <property type="protein sequence ID" value="KAL3726903.1"/>
    <property type="molecule type" value="Genomic_DNA"/>
</dbReference>
<dbReference type="PROSITE" id="PS51258">
    <property type="entry name" value="MHD1"/>
    <property type="match status" value="1"/>
</dbReference>
<feature type="domain" description="MHD2" evidence="3">
    <location>
        <begin position="800"/>
        <end position="911"/>
    </location>
</feature>
<dbReference type="InterPro" id="IPR014770">
    <property type="entry name" value="Munc13_1"/>
</dbReference>
<dbReference type="InterPro" id="IPR014772">
    <property type="entry name" value="Munc13_dom-2"/>
</dbReference>
<evidence type="ECO:0000313" key="4">
    <source>
        <dbReference type="EMBL" id="KAL3726903.1"/>
    </source>
</evidence>
<keyword evidence="5" id="KW-1185">Reference proteome</keyword>
<proteinExistence type="predicted"/>
<dbReference type="PROSITE" id="PS51259">
    <property type="entry name" value="MHD2"/>
    <property type="match status" value="1"/>
</dbReference>
<feature type="region of interest" description="Disordered" evidence="1">
    <location>
        <begin position="922"/>
        <end position="941"/>
    </location>
</feature>
<dbReference type="InterPro" id="IPR057984">
    <property type="entry name" value="PATROL1_C"/>
</dbReference>
<evidence type="ECO:0000259" key="3">
    <source>
        <dbReference type="PROSITE" id="PS51259"/>
    </source>
</evidence>
<comment type="caution">
    <text evidence="4">The sequence shown here is derived from an EMBL/GenBank/DDBJ whole genome shotgun (WGS) entry which is preliminary data.</text>
</comment>
<accession>A0ABD3JJ07</accession>
<evidence type="ECO:0000313" key="5">
    <source>
        <dbReference type="Proteomes" id="UP001634007"/>
    </source>
</evidence>
<dbReference type="AlphaFoldDB" id="A0ABD3JJ07"/>
<dbReference type="Proteomes" id="UP001634007">
    <property type="component" value="Unassembled WGS sequence"/>
</dbReference>
<feature type="compositionally biased region" description="Polar residues" evidence="1">
    <location>
        <begin position="929"/>
        <end position="941"/>
    </location>
</feature>
<dbReference type="PANTHER" id="PTHR31280">
    <property type="entry name" value="PROTEIN UNC-13 HOMOLOG"/>
    <property type="match status" value="1"/>
</dbReference>